<dbReference type="Pfam" id="PF01145">
    <property type="entry name" value="Band_7"/>
    <property type="match status" value="1"/>
</dbReference>
<feature type="domain" description="Band 7" evidence="4">
    <location>
        <begin position="35"/>
        <end position="226"/>
    </location>
</feature>
<keyword evidence="3" id="KW-1133">Transmembrane helix</keyword>
<gene>
    <name evidence="5" type="ORF">SCABRO_03262</name>
</gene>
<evidence type="ECO:0000256" key="3">
    <source>
        <dbReference type="SAM" id="Phobius"/>
    </source>
</evidence>
<evidence type="ECO:0000256" key="1">
    <source>
        <dbReference type="ARBA" id="ARBA00004167"/>
    </source>
</evidence>
<feature type="compositionally biased region" description="Polar residues" evidence="2">
    <location>
        <begin position="462"/>
        <end position="475"/>
    </location>
</feature>
<dbReference type="Proteomes" id="UP000030652">
    <property type="component" value="Unassembled WGS sequence"/>
</dbReference>
<dbReference type="InterPro" id="IPR036013">
    <property type="entry name" value="Band_7/SPFH_dom_sf"/>
</dbReference>
<evidence type="ECO:0000256" key="2">
    <source>
        <dbReference type="SAM" id="MobiDB-lite"/>
    </source>
</evidence>
<reference evidence="5 6" key="1">
    <citation type="submission" date="2014-10" db="EMBL/GenBank/DDBJ databases">
        <title>Draft genome of anammox bacterium scalindua brodae, obtained using differential coverage binning of sequence data from two enrichment reactors.</title>
        <authorList>
            <person name="Speth D.R."/>
            <person name="Russ L."/>
            <person name="Kartal B."/>
            <person name="Op den Camp H.J."/>
            <person name="Dutilh B.E."/>
            <person name="Jetten M.S."/>
        </authorList>
    </citation>
    <scope>NUCLEOTIDE SEQUENCE [LARGE SCALE GENOMIC DNA]</scope>
    <source>
        <strain evidence="5">RU1</strain>
    </source>
</reference>
<evidence type="ECO:0000259" key="4">
    <source>
        <dbReference type="Pfam" id="PF01145"/>
    </source>
</evidence>
<proteinExistence type="predicted"/>
<organism evidence="5 6">
    <name type="scientific">Candidatus Scalindua brodae</name>
    <dbReference type="NCBI Taxonomy" id="237368"/>
    <lineage>
        <taxon>Bacteria</taxon>
        <taxon>Pseudomonadati</taxon>
        <taxon>Planctomycetota</taxon>
        <taxon>Candidatus Brocadiia</taxon>
        <taxon>Candidatus Brocadiales</taxon>
        <taxon>Candidatus Scalinduaceae</taxon>
        <taxon>Candidatus Scalindua</taxon>
    </lineage>
</organism>
<evidence type="ECO:0000313" key="5">
    <source>
        <dbReference type="EMBL" id="KHE90961.1"/>
    </source>
</evidence>
<dbReference type="EMBL" id="JRYO01000225">
    <property type="protein sequence ID" value="KHE90961.1"/>
    <property type="molecule type" value="Genomic_DNA"/>
</dbReference>
<evidence type="ECO:0000313" key="6">
    <source>
        <dbReference type="Proteomes" id="UP000030652"/>
    </source>
</evidence>
<dbReference type="InterPro" id="IPR001107">
    <property type="entry name" value="Band_7"/>
</dbReference>
<dbReference type="eggNOG" id="COG0330">
    <property type="taxonomic scope" value="Bacteria"/>
</dbReference>
<protein>
    <recommendedName>
        <fullName evidence="4">Band 7 domain-containing protein</fullName>
    </recommendedName>
</protein>
<feature type="region of interest" description="Disordered" evidence="2">
    <location>
        <begin position="375"/>
        <end position="475"/>
    </location>
</feature>
<dbReference type="AlphaFoldDB" id="A0A0B0EFW9"/>
<keyword evidence="3" id="KW-0812">Transmembrane</keyword>
<sequence length="475" mass="53257">MLKFLAKFIAKFFIPISIIIAITVIVVGVRFMIIRVEVDQIGVKTVIWGFKRGVVQKDYKPGWHRFIRQIESWDLFDGTVQTLSLTRDTRNAEGKMESKEIRVRTADDYEVSVDIIVKYQIIEGKANKIRQEIGPGNRYKLFVDSQTKDVARNVLGRMTEKDLYNPDEKRKRAAEAKILLASQVKHRHVRIIDWLILDMRFDTQLERKIKNVKLAELDELLNVAKEKAVGKRGITQTIDASTEALAQKIQSDKDGKIVTLKAEMDTKVTEIISSANKFMIAKTSEGDYYMHVRHAAGELLVDRAKAEGERLRRVAMTGLGGDLIVALEAARNMNLGDIVVSTQDMDLLDVDEMIMKLGAGVKRDLPVILELEDSPGSLKLSDDLPEVLKGHGGGLGRVKNKDRGDSLMDRDAVPHEENKEPDTAPHQKEDHGASLMEHHGQETTSQGAVADETPEAAHEEWGSSSSLTEEFPISQ</sequence>
<feature type="compositionally biased region" description="Basic and acidic residues" evidence="2">
    <location>
        <begin position="380"/>
        <end position="389"/>
    </location>
</feature>
<accession>A0A0B0EFW9</accession>
<comment type="caution">
    <text evidence="5">The sequence shown here is derived from an EMBL/GenBank/DDBJ whole genome shotgun (WGS) entry which is preliminary data.</text>
</comment>
<name>A0A0B0EFW9_9BACT</name>
<comment type="subcellular location">
    <subcellularLocation>
        <location evidence="1">Membrane</location>
        <topology evidence="1">Single-pass membrane protein</topology>
    </subcellularLocation>
</comment>
<dbReference type="GO" id="GO:0016020">
    <property type="term" value="C:membrane"/>
    <property type="evidence" value="ECO:0007669"/>
    <property type="project" value="UniProtKB-SubCell"/>
</dbReference>
<feature type="transmembrane region" description="Helical" evidence="3">
    <location>
        <begin position="12"/>
        <end position="33"/>
    </location>
</feature>
<dbReference type="SUPFAM" id="SSF117892">
    <property type="entry name" value="Band 7/SPFH domain"/>
    <property type="match status" value="1"/>
</dbReference>
<feature type="compositionally biased region" description="Basic and acidic residues" evidence="2">
    <location>
        <begin position="399"/>
        <end position="441"/>
    </location>
</feature>
<keyword evidence="3" id="KW-0472">Membrane</keyword>
<dbReference type="Gene3D" id="3.30.479.30">
    <property type="entry name" value="Band 7 domain"/>
    <property type="match status" value="1"/>
</dbReference>